<feature type="domain" description="DUF6545" evidence="2">
    <location>
        <begin position="221"/>
        <end position="346"/>
    </location>
</feature>
<name>A0A0X3VAU1_9ACTN</name>
<comment type="caution">
    <text evidence="3">The sequence shown here is derived from an EMBL/GenBank/DDBJ whole genome shotgun (WGS) entry which is preliminary data.</text>
</comment>
<dbReference type="NCBIfam" id="NF042915">
    <property type="entry name" value="MAB_1171c_fam"/>
    <property type="match status" value="1"/>
</dbReference>
<reference evidence="3 4" key="1">
    <citation type="submission" date="2015-10" db="EMBL/GenBank/DDBJ databases">
        <authorList>
            <person name="Gilbert D.G."/>
        </authorList>
    </citation>
    <scope>NUCLEOTIDE SEQUENCE [LARGE SCALE GENOMIC DNA]</scope>
    <source>
        <strain evidence="3 4">NRRL B-16712</strain>
    </source>
</reference>
<gene>
    <name evidence="3" type="ORF">ADL15_03080</name>
</gene>
<feature type="transmembrane region" description="Helical" evidence="1">
    <location>
        <begin position="27"/>
        <end position="46"/>
    </location>
</feature>
<protein>
    <recommendedName>
        <fullName evidence="2">DUF6545 domain-containing protein</fullName>
    </recommendedName>
</protein>
<sequence>MTVLAVLLWAVVLARLALLRRDRRQRLLWGSLCAGATAITIALPALQSGRDVPLAAHLCAILGAHLLLRLVSAVTGAGQAGVQWALAGAVLLVMAVTGRHGVPAGPARLTAGVTPVETVYWVVFEGYLVTVLVLAGWACATVRRAAPAGALRGGLLAMGAGCLLLAGFGAGRLVLVLARSGGVAVDFTAWDPWLGALRGAGLVLFVAGGAAPPVARLRAVLAAYRSLLVLRPLWGAVRQAFPHVVLMRPAHSALAWPGAAGGRLRVYRRVIEIRDGMLALREHLPACPAAPPGEDPAVTEARALIEALRRRAHGEPPADPGGNWAPVGPEMTDEVVWLSRVSVAFRGLNRAAAGRARLPRPAGSPR</sequence>
<dbReference type="InterPro" id="IPR046675">
    <property type="entry name" value="DUF6545"/>
</dbReference>
<keyword evidence="1" id="KW-1133">Transmembrane helix</keyword>
<accession>A0A0X3VAU1</accession>
<evidence type="ECO:0000313" key="3">
    <source>
        <dbReference type="EMBL" id="KUL41724.1"/>
    </source>
</evidence>
<organism evidence="3 4">
    <name type="scientific">Actinoplanes awajinensis subsp. mycoplanecinus</name>
    <dbReference type="NCBI Taxonomy" id="135947"/>
    <lineage>
        <taxon>Bacteria</taxon>
        <taxon>Bacillati</taxon>
        <taxon>Actinomycetota</taxon>
        <taxon>Actinomycetes</taxon>
        <taxon>Micromonosporales</taxon>
        <taxon>Micromonosporaceae</taxon>
        <taxon>Actinoplanes</taxon>
    </lineage>
</organism>
<proteinExistence type="predicted"/>
<evidence type="ECO:0000256" key="1">
    <source>
        <dbReference type="SAM" id="Phobius"/>
    </source>
</evidence>
<dbReference type="Proteomes" id="UP000053244">
    <property type="component" value="Unassembled WGS sequence"/>
</dbReference>
<dbReference type="Pfam" id="PF20182">
    <property type="entry name" value="DUF6545"/>
    <property type="match status" value="1"/>
</dbReference>
<evidence type="ECO:0000313" key="4">
    <source>
        <dbReference type="Proteomes" id="UP000053244"/>
    </source>
</evidence>
<dbReference type="RefSeq" id="WP_067684928.1">
    <property type="nucleotide sequence ID" value="NZ_LLZH01000010.1"/>
</dbReference>
<keyword evidence="4" id="KW-1185">Reference proteome</keyword>
<keyword evidence="1" id="KW-0812">Transmembrane</keyword>
<feature type="transmembrane region" description="Helical" evidence="1">
    <location>
        <begin position="154"/>
        <end position="175"/>
    </location>
</feature>
<feature type="transmembrane region" description="Helical" evidence="1">
    <location>
        <begin position="118"/>
        <end position="142"/>
    </location>
</feature>
<evidence type="ECO:0000259" key="2">
    <source>
        <dbReference type="Pfam" id="PF20182"/>
    </source>
</evidence>
<feature type="transmembrane region" description="Helical" evidence="1">
    <location>
        <begin position="195"/>
        <end position="215"/>
    </location>
</feature>
<keyword evidence="1" id="KW-0472">Membrane</keyword>
<dbReference type="EMBL" id="LLZH01000010">
    <property type="protein sequence ID" value="KUL41724.1"/>
    <property type="molecule type" value="Genomic_DNA"/>
</dbReference>
<feature type="transmembrane region" description="Helical" evidence="1">
    <location>
        <begin position="67"/>
        <end position="98"/>
    </location>
</feature>
<dbReference type="AlphaFoldDB" id="A0A0X3VAU1"/>
<dbReference type="InterPro" id="IPR050039">
    <property type="entry name" value="MAB_1171c-like"/>
</dbReference>